<dbReference type="STRING" id="1004156.AYP45_13460"/>
<feature type="domain" description="Fido" evidence="1">
    <location>
        <begin position="7"/>
        <end position="125"/>
    </location>
</feature>
<dbReference type="InterPro" id="IPR053737">
    <property type="entry name" value="Type_II_TA_Toxin"/>
</dbReference>
<dbReference type="NCBIfam" id="TIGR01550">
    <property type="entry name" value="DOC_P1"/>
    <property type="match status" value="1"/>
</dbReference>
<name>A0A1V4ARB7_9BACT</name>
<dbReference type="InterPro" id="IPR036597">
    <property type="entry name" value="Fido-like_dom_sf"/>
</dbReference>
<dbReference type="InterPro" id="IPR003812">
    <property type="entry name" value="Fido"/>
</dbReference>
<evidence type="ECO:0000313" key="3">
    <source>
        <dbReference type="Proteomes" id="UP000189681"/>
    </source>
</evidence>
<dbReference type="SUPFAM" id="SSF140931">
    <property type="entry name" value="Fic-like"/>
    <property type="match status" value="1"/>
</dbReference>
<dbReference type="AlphaFoldDB" id="A0A1V4ARB7"/>
<sequence>MKEILFLTLAEIIEIHNDQIRRYGGAHGVRDINLLCSAAAMPMATFDGNFLHNDVYEMAAAYAFHLCQNHPFIDGNKRTALASALVFLELNEISITDTHGALYAAVMDLSCGKLDKAEISKILRGLNR</sequence>
<dbReference type="Pfam" id="PF02661">
    <property type="entry name" value="Fic"/>
    <property type="match status" value="1"/>
</dbReference>
<gene>
    <name evidence="2" type="ORF">AYP45_13460</name>
</gene>
<organism evidence="2 3">
    <name type="scientific">Candidatus Brocadia carolinensis</name>
    <dbReference type="NCBI Taxonomy" id="1004156"/>
    <lineage>
        <taxon>Bacteria</taxon>
        <taxon>Pseudomonadati</taxon>
        <taxon>Planctomycetota</taxon>
        <taxon>Candidatus Brocadiia</taxon>
        <taxon>Candidatus Brocadiales</taxon>
        <taxon>Candidatus Brocadiaceae</taxon>
        <taxon>Candidatus Brocadia</taxon>
    </lineage>
</organism>
<dbReference type="EMBL" id="AYTS01000126">
    <property type="protein sequence ID" value="OOP55655.1"/>
    <property type="molecule type" value="Genomic_DNA"/>
</dbReference>
<dbReference type="Gene3D" id="1.20.120.1870">
    <property type="entry name" value="Fic/DOC protein, Fido domain"/>
    <property type="match status" value="1"/>
</dbReference>
<proteinExistence type="predicted"/>
<accession>A0A1V4ARB7</accession>
<evidence type="ECO:0000313" key="2">
    <source>
        <dbReference type="EMBL" id="OOP55655.1"/>
    </source>
</evidence>
<protein>
    <submittedName>
        <fullName evidence="2">Death-on-curing protein</fullName>
    </submittedName>
</protein>
<dbReference type="PANTHER" id="PTHR39426:SF1">
    <property type="entry name" value="HOMOLOGY TO DEATH-ON-CURING PROTEIN OF PHAGE P1"/>
    <property type="match status" value="1"/>
</dbReference>
<evidence type="ECO:0000259" key="1">
    <source>
        <dbReference type="PROSITE" id="PS51459"/>
    </source>
</evidence>
<reference evidence="2 3" key="1">
    <citation type="journal article" date="2017" name="Water Res.">
        <title>Discovery and metagenomic analysis of an anammox bacterial enrichment related to Candidatus "Brocadia caroliniensis" in a full-scale glycerol-fed nitritation-denitritation separate centrate treatment process.</title>
        <authorList>
            <person name="Park H."/>
            <person name="Brotto A.C."/>
            <person name="van Loosdrecht M.C."/>
            <person name="Chandran K."/>
        </authorList>
    </citation>
    <scope>NUCLEOTIDE SEQUENCE [LARGE SCALE GENOMIC DNA]</scope>
    <source>
        <strain evidence="2">26THWARD</strain>
    </source>
</reference>
<dbReference type="PANTHER" id="PTHR39426">
    <property type="entry name" value="HOMOLOGY TO DEATH-ON-CURING PROTEIN OF PHAGE P1"/>
    <property type="match status" value="1"/>
</dbReference>
<comment type="caution">
    <text evidence="2">The sequence shown here is derived from an EMBL/GenBank/DDBJ whole genome shotgun (WGS) entry which is preliminary data.</text>
</comment>
<dbReference type="InterPro" id="IPR006440">
    <property type="entry name" value="Doc"/>
</dbReference>
<dbReference type="PIRSF" id="PIRSF018297">
    <property type="entry name" value="Doc"/>
    <property type="match status" value="1"/>
</dbReference>
<dbReference type="GO" id="GO:0016301">
    <property type="term" value="F:kinase activity"/>
    <property type="evidence" value="ECO:0007669"/>
    <property type="project" value="InterPro"/>
</dbReference>
<dbReference type="Proteomes" id="UP000189681">
    <property type="component" value="Unassembled WGS sequence"/>
</dbReference>
<dbReference type="PROSITE" id="PS51459">
    <property type="entry name" value="FIDO"/>
    <property type="match status" value="1"/>
</dbReference>